<dbReference type="GO" id="GO:0015031">
    <property type="term" value="P:protein transport"/>
    <property type="evidence" value="ECO:0007669"/>
    <property type="project" value="UniProtKB-KW"/>
</dbReference>
<feature type="signal peptide" evidence="12">
    <location>
        <begin position="1"/>
        <end position="20"/>
    </location>
</feature>
<evidence type="ECO:0000256" key="9">
    <source>
        <dbReference type="ARBA" id="ARBA00023136"/>
    </source>
</evidence>
<evidence type="ECO:0000256" key="3">
    <source>
        <dbReference type="ARBA" id="ARBA00022448"/>
    </source>
</evidence>
<keyword evidence="8 11" id="KW-1133">Transmembrane helix</keyword>
<dbReference type="AlphaFoldDB" id="A0A8J5THA3"/>
<feature type="transmembrane region" description="Helical" evidence="11">
    <location>
        <begin position="347"/>
        <end position="370"/>
    </location>
</feature>
<evidence type="ECO:0000256" key="11">
    <source>
        <dbReference type="SAM" id="Phobius"/>
    </source>
</evidence>
<feature type="compositionally biased region" description="Polar residues" evidence="10">
    <location>
        <begin position="548"/>
        <end position="561"/>
    </location>
</feature>
<keyword evidence="4" id="KW-1003">Cell membrane</keyword>
<feature type="region of interest" description="Disordered" evidence="10">
    <location>
        <begin position="507"/>
        <end position="678"/>
    </location>
</feature>
<evidence type="ECO:0000256" key="12">
    <source>
        <dbReference type="SAM" id="SignalP"/>
    </source>
</evidence>
<name>A0A8J5THA3_HOMAM</name>
<keyword evidence="5 11" id="KW-0812">Transmembrane</keyword>
<evidence type="ECO:0000256" key="2">
    <source>
        <dbReference type="ARBA" id="ARBA00021200"/>
    </source>
</evidence>
<organism evidence="13 14">
    <name type="scientific">Homarus americanus</name>
    <name type="common">American lobster</name>
    <dbReference type="NCBI Taxonomy" id="6706"/>
    <lineage>
        <taxon>Eukaryota</taxon>
        <taxon>Metazoa</taxon>
        <taxon>Ecdysozoa</taxon>
        <taxon>Arthropoda</taxon>
        <taxon>Crustacea</taxon>
        <taxon>Multicrustacea</taxon>
        <taxon>Malacostraca</taxon>
        <taxon>Eumalacostraca</taxon>
        <taxon>Eucarida</taxon>
        <taxon>Decapoda</taxon>
        <taxon>Pleocyemata</taxon>
        <taxon>Astacidea</taxon>
        <taxon>Nephropoidea</taxon>
        <taxon>Nephropidae</taxon>
        <taxon>Homarus</taxon>
    </lineage>
</organism>
<keyword evidence="9 11" id="KW-0472">Membrane</keyword>
<dbReference type="Proteomes" id="UP000747542">
    <property type="component" value="Unassembled WGS sequence"/>
</dbReference>
<feature type="compositionally biased region" description="Low complexity" evidence="10">
    <location>
        <begin position="644"/>
        <end position="656"/>
    </location>
</feature>
<keyword evidence="7" id="KW-0653">Protein transport</keyword>
<feature type="compositionally biased region" description="Polar residues" evidence="10">
    <location>
        <begin position="589"/>
        <end position="605"/>
    </location>
</feature>
<dbReference type="GO" id="GO:0006898">
    <property type="term" value="P:receptor-mediated endocytosis"/>
    <property type="evidence" value="ECO:0007669"/>
    <property type="project" value="TreeGrafter"/>
</dbReference>
<protein>
    <recommendedName>
        <fullName evidence="2">Protein amnionless</fullName>
    </recommendedName>
</protein>
<feature type="compositionally biased region" description="Basic and acidic residues" evidence="10">
    <location>
        <begin position="577"/>
        <end position="588"/>
    </location>
</feature>
<evidence type="ECO:0000256" key="8">
    <source>
        <dbReference type="ARBA" id="ARBA00022989"/>
    </source>
</evidence>
<gene>
    <name evidence="13" type="primary">AMN-L</name>
    <name evidence="13" type="ORF">Hamer_G001256</name>
</gene>
<dbReference type="GO" id="GO:0030139">
    <property type="term" value="C:endocytic vesicle"/>
    <property type="evidence" value="ECO:0007669"/>
    <property type="project" value="TreeGrafter"/>
</dbReference>
<dbReference type="EMBL" id="JAHLQT010006108">
    <property type="protein sequence ID" value="KAG7175229.1"/>
    <property type="molecule type" value="Genomic_DNA"/>
</dbReference>
<evidence type="ECO:0000256" key="7">
    <source>
        <dbReference type="ARBA" id="ARBA00022927"/>
    </source>
</evidence>
<evidence type="ECO:0000256" key="1">
    <source>
        <dbReference type="ARBA" id="ARBA00004251"/>
    </source>
</evidence>
<feature type="compositionally biased region" description="Basic and acidic residues" evidence="10">
    <location>
        <begin position="606"/>
        <end position="624"/>
    </location>
</feature>
<evidence type="ECO:0000256" key="6">
    <source>
        <dbReference type="ARBA" id="ARBA00022729"/>
    </source>
</evidence>
<dbReference type="PANTHER" id="PTHR14995:SF2">
    <property type="entry name" value="PROTEIN AMNIONLESS"/>
    <property type="match status" value="1"/>
</dbReference>
<proteinExistence type="predicted"/>
<evidence type="ECO:0000256" key="5">
    <source>
        <dbReference type="ARBA" id="ARBA00022692"/>
    </source>
</evidence>
<evidence type="ECO:0000313" key="13">
    <source>
        <dbReference type="EMBL" id="KAG7175229.1"/>
    </source>
</evidence>
<accession>A0A8J5THA3</accession>
<reference evidence="13" key="1">
    <citation type="journal article" date="2021" name="Sci. Adv.">
        <title>The American lobster genome reveals insights on longevity, neural, and immune adaptations.</title>
        <authorList>
            <person name="Polinski J.M."/>
            <person name="Zimin A.V."/>
            <person name="Clark K.F."/>
            <person name="Kohn A.B."/>
            <person name="Sadowski N."/>
            <person name="Timp W."/>
            <person name="Ptitsyn A."/>
            <person name="Khanna P."/>
            <person name="Romanova D.Y."/>
            <person name="Williams P."/>
            <person name="Greenwood S.J."/>
            <person name="Moroz L.L."/>
            <person name="Walt D.R."/>
            <person name="Bodnar A.G."/>
        </authorList>
    </citation>
    <scope>NUCLEOTIDE SEQUENCE</scope>
    <source>
        <strain evidence="13">GMGI-L3</strain>
    </source>
</reference>
<comment type="caution">
    <text evidence="13">The sequence shown here is derived from an EMBL/GenBank/DDBJ whole genome shotgun (WGS) entry which is preliminary data.</text>
</comment>
<keyword evidence="14" id="KW-1185">Reference proteome</keyword>
<comment type="subcellular location">
    <subcellularLocation>
        <location evidence="1">Cell membrane</location>
        <topology evidence="1">Single-pass type I membrane protein</topology>
    </subcellularLocation>
</comment>
<dbReference type="Pfam" id="PF14828">
    <property type="entry name" value="Amnionless"/>
    <property type="match status" value="1"/>
</dbReference>
<evidence type="ECO:0000313" key="14">
    <source>
        <dbReference type="Proteomes" id="UP000747542"/>
    </source>
</evidence>
<evidence type="ECO:0000256" key="10">
    <source>
        <dbReference type="SAM" id="MobiDB-lite"/>
    </source>
</evidence>
<dbReference type="PANTHER" id="PTHR14995">
    <property type="entry name" value="AMNIONLESS"/>
    <property type="match status" value="1"/>
</dbReference>
<keyword evidence="3" id="KW-0813">Transport</keyword>
<evidence type="ECO:0000256" key="4">
    <source>
        <dbReference type="ARBA" id="ARBA00022475"/>
    </source>
</evidence>
<feature type="chain" id="PRO_5035153952" description="Protein amnionless" evidence="12">
    <location>
        <begin position="21"/>
        <end position="678"/>
    </location>
</feature>
<sequence length="678" mass="73733">MMLAPAILSLLLFIAGMSEAVQKRWVQTWDLNSPNNWKNGHLPCAGKAAILPLYQRSPMFLGDDLTLGSLELSLDGEVIFGDGANMMLDTSTKDNCQDATWTHHGQDKWWDPDAWEHPSFKDPSTSPIPHTHRIPCTRDGAVFTNPEESLYTVHLSPPTISNYTTSEFATYTLTSEGNFMFTGASSSDGAPLYVESPEECRDVTGCLCGTESAASIICGIMSAKCLSPQCNKPIQMTGFCCPVCGAEVTISHSGTLPLASLSALLADHLKTPALQHVSAYAAKMDDGFHHVYFTAVNEKGDYKLAAESFKKKFDQELNAGSSYEALVAYSGNIIPKESNRSVAPHNIGVIVAILITLAICFAIGAAVYHLRKRRATSRFSFMFRRLESSSRRVSVASDMVGGRRASTTSSIFTYNREGGLRFFNPIFNQSMASLAGAGLSSAINENIQVPAGDQVEGQHENPMYTAYQNMSPEERQASEDTLRARERILEAAGELVASMESSPILNKDVKTIGPTSDLGVIEEEREPKTDASDLNETTDNGTEETNDKNSNPLESFNVSSLQKDKTDGDVLIDDSQSEVKLDDSEDKTCTTNVSLQIESDSSTDAVKSELTAKDPINIEEKEIDGSVTKQDLTETEDTQGHPASSLNLENYSTSSSSDDDASFTPKNLEGFTPLVELN</sequence>
<dbReference type="InterPro" id="IPR026112">
    <property type="entry name" value="AMN"/>
</dbReference>
<keyword evidence="6 12" id="KW-0732">Signal</keyword>
<dbReference type="GO" id="GO:0016324">
    <property type="term" value="C:apical plasma membrane"/>
    <property type="evidence" value="ECO:0007669"/>
    <property type="project" value="TreeGrafter"/>
</dbReference>